<keyword evidence="1" id="KW-0234">DNA repair</keyword>
<dbReference type="Proteomes" id="UP000219860">
    <property type="component" value="Chromosome 14"/>
</dbReference>
<dbReference type="OMA" id="WFLKDIR"/>
<dbReference type="EMBL" id="LT608150">
    <property type="protein sequence ID" value="SCM27024.1"/>
    <property type="molecule type" value="Genomic_DNA"/>
</dbReference>
<evidence type="ECO:0000313" key="9">
    <source>
        <dbReference type="Proteomes" id="UP000219860"/>
    </source>
</evidence>
<evidence type="ECO:0000256" key="1">
    <source>
        <dbReference type="RuleBase" id="RU364024"/>
    </source>
</evidence>
<organism evidence="3 8">
    <name type="scientific">Plasmodium berghei</name>
    <dbReference type="NCBI Taxonomy" id="5821"/>
    <lineage>
        <taxon>Eukaryota</taxon>
        <taxon>Sar</taxon>
        <taxon>Alveolata</taxon>
        <taxon>Apicomplexa</taxon>
        <taxon>Aconoidasida</taxon>
        <taxon>Haemosporida</taxon>
        <taxon>Plasmodiidae</taxon>
        <taxon>Plasmodium</taxon>
        <taxon>Plasmodium (Vinckeia)</taxon>
    </lineage>
</organism>
<dbReference type="Gene3D" id="3.30.70.2610">
    <property type="match status" value="1"/>
</dbReference>
<dbReference type="PANTHER" id="PTHR13152">
    <property type="entry name" value="TFIIH, POLYPEPTIDE 4"/>
    <property type="match status" value="1"/>
</dbReference>
<evidence type="ECO:0000313" key="11">
    <source>
        <dbReference type="Proteomes" id="UP000220214"/>
    </source>
</evidence>
<gene>
    <name evidence="3" type="primary">TFB2</name>
    <name evidence="3" type="ORF">PBK173_000485000</name>
    <name evidence="5" type="ORF">PBNK65E_000475300</name>
    <name evidence="4" type="ORF">PBNK65NY_000473800</name>
    <name evidence="7" type="ORF">PBSP11A_000474900</name>
    <name evidence="6" type="ORF">PBSP11RLL_000474400</name>
</gene>
<dbReference type="GO" id="GO:0005675">
    <property type="term" value="C:transcription factor TFIIH holo complex"/>
    <property type="evidence" value="ECO:0007669"/>
    <property type="project" value="TreeGrafter"/>
</dbReference>
<dbReference type="GO" id="GO:0003690">
    <property type="term" value="F:double-stranded DNA binding"/>
    <property type="evidence" value="ECO:0007669"/>
    <property type="project" value="TreeGrafter"/>
</dbReference>
<dbReference type="EMBL" id="LT614640">
    <property type="protein sequence ID" value="SCN28756.1"/>
    <property type="molecule type" value="Genomic_DNA"/>
</dbReference>
<reference evidence="3 8" key="1">
    <citation type="submission" date="2016-02" db="EMBL/GenBank/DDBJ databases">
        <authorList>
            <consortium name="Pathogen Informatics"/>
        </authorList>
    </citation>
    <scope>NUCLEOTIDE SEQUENCE [LARGE SCALE GENOMIC DNA]</scope>
    <source>
        <strain evidence="3 8">K173</strain>
        <strain evidence="4 12">NK65 ny</strain>
        <strain evidence="5 11">NK65e</strain>
        <strain evidence="7 9">SP11 Antwerpcl1</strain>
        <strain evidence="6 10">SP11 RLL</strain>
    </source>
</reference>
<dbReference type="GO" id="GO:0006289">
    <property type="term" value="P:nucleotide-excision repair"/>
    <property type="evidence" value="ECO:0007669"/>
    <property type="project" value="InterPro"/>
</dbReference>
<dbReference type="AlphaFoldDB" id="A0A0Z0B9M3"/>
<dbReference type="Pfam" id="PF03849">
    <property type="entry name" value="Tfb2"/>
    <property type="match status" value="2"/>
</dbReference>
<dbReference type="Proteomes" id="UP000516480">
    <property type="component" value="Chromosome 14"/>
</dbReference>
<accession>A0A0Z0B9M3</accession>
<comment type="similarity">
    <text evidence="1">Belongs to the TFB2 family.</text>
</comment>
<dbReference type="EMBL" id="LT608262">
    <property type="protein sequence ID" value="SCO64503.1"/>
    <property type="molecule type" value="Genomic_DNA"/>
</dbReference>
<evidence type="ECO:0000313" key="5">
    <source>
        <dbReference type="EMBL" id="SCN28756.1"/>
    </source>
</evidence>
<keyword evidence="1" id="KW-0804">Transcription</keyword>
<protein>
    <recommendedName>
        <fullName evidence="1">General transcription factor IIH subunit 4</fullName>
    </recommendedName>
</protein>
<evidence type="ECO:0000313" key="8">
    <source>
        <dbReference type="Proteomes" id="UP000069549"/>
    </source>
</evidence>
<dbReference type="InterPro" id="IPR004598">
    <property type="entry name" value="TFIIH_p52/Tfb2"/>
</dbReference>
<comment type="function">
    <text evidence="1">Component of the general transcription and DNA repair factor IIH (TFIIH) core complex which is involved in general and transcription-coupled nucleotide excision repair (NER) of damaged DNA.</text>
</comment>
<dbReference type="GO" id="GO:0001671">
    <property type="term" value="F:ATPase activator activity"/>
    <property type="evidence" value="ECO:0007669"/>
    <property type="project" value="InterPro"/>
</dbReference>
<name>A0A0Z0B9M3_PLABE</name>
<dbReference type="Proteomes" id="UP000220214">
    <property type="component" value="Chromosome 14"/>
</dbReference>
<dbReference type="OrthoDB" id="364513at2759"/>
<dbReference type="PANTHER" id="PTHR13152:SF0">
    <property type="entry name" value="GENERAL TRANSCRIPTION FACTOR IIH SUBUNIT 4"/>
    <property type="match status" value="1"/>
</dbReference>
<evidence type="ECO:0000313" key="4">
    <source>
        <dbReference type="EMBL" id="SCM27024.1"/>
    </source>
</evidence>
<evidence type="ECO:0000313" key="6">
    <source>
        <dbReference type="EMBL" id="SCO63025.1"/>
    </source>
</evidence>
<dbReference type="Proteomes" id="UP000219974">
    <property type="component" value="Chromosome 14"/>
</dbReference>
<dbReference type="GO" id="GO:0000439">
    <property type="term" value="C:transcription factor TFIIH core complex"/>
    <property type="evidence" value="ECO:0007669"/>
    <property type="project" value="InterPro"/>
</dbReference>
<feature type="region of interest" description="Disordered" evidence="2">
    <location>
        <begin position="347"/>
        <end position="366"/>
    </location>
</feature>
<evidence type="ECO:0000313" key="3">
    <source>
        <dbReference type="EMBL" id="CXJ27871.1"/>
    </source>
</evidence>
<evidence type="ECO:0000256" key="2">
    <source>
        <dbReference type="SAM" id="MobiDB-lite"/>
    </source>
</evidence>
<dbReference type="EMBL" id="LT608278">
    <property type="protein sequence ID" value="SCO63025.1"/>
    <property type="molecule type" value="Genomic_DNA"/>
</dbReference>
<evidence type="ECO:0000313" key="7">
    <source>
        <dbReference type="EMBL" id="SCO64503.1"/>
    </source>
</evidence>
<keyword evidence="1" id="KW-0227">DNA damage</keyword>
<keyword evidence="1" id="KW-0805">Transcription regulation</keyword>
<sequence length="929" mass="108594">MVKARKNIENMEIYDYMKEMDEKVWEYLFDDSLAHETIFSSLNELEQIIISRLLFIQQVVSERAMRLWINPNFLKKLSESIKNLVDVKILVESETKKDNYNQYKINDRFRLTLLNKIYQNDKNNICIFNNNIKLQLSKENELYEKKLFPTKEGILCYANTRWNTLLHFIASPNLNSYKYSHSYSGSYASTYPQCSSIHGGIESPIKTEVGTSLDVNNIHSYGGEYSYNNSLKSVKMEKGNYYGIQTKKSKKNNEGSDEEYQPYGDEMYDDENYGNESFSQRRKYKNYGEYENMGNNSEYDEDETNEQYDNSLYPQDKEIRNKYSQNYNDIENSNSGKYLNTRMGNKENVNLYDPNKKIDGRRGRKKKKGVYAYKQNNLYYKSLQSRENNNMEEENNDFFFSSSNIKKEDLLTCAPCGSLIEVLKKKKFILDDINNSANIANNNSNNKTINMSREAFSWFLKDIRSRIISLVIEYLLIIDDGNVTNIAKQNSAKYKKKNNSENVISSDGNEALENSSITNTLINDFNNNDNMNNNNNNNNNMNGGEWDTNNEDMNNADGVNINIKDTHDYITDPNKNSQKSEIYVKETLLLILSLTQCNIGQPIFLENLTKAQKEFVDFGIHIGLFLKTHDSYIFITPYALLLTINNLNVENYISILNHLSVEKFCEESGYNNNDDENIKKKAKLSEIYFHKYLLLQNTARVKNEPLIDEDEKKKLKKIETKNFISQDITNHNIHSEKRLNENDNLEIGLIIQSNFKVYLYTSSILKINILSHLCELQARTPNMVVGILTRRSVLNAYNSDITADQIIKFLESYSHPGKTKLKSIIPINVITQLKLWEAERHRLILEDSIVFKNFEKEYLPHLYQQIVIWANSKNYLLHYTPWPKNTNSTEFDTWMKAEKYLCCIYESKNEIIDKIKEIRGKLMKKRQAI</sequence>
<comment type="subcellular location">
    <subcellularLocation>
        <location evidence="1">Nucleus</location>
    </subcellularLocation>
</comment>
<evidence type="ECO:0000313" key="12">
    <source>
        <dbReference type="Proteomes" id="UP000516480"/>
    </source>
</evidence>
<dbReference type="VEuPathDB" id="PlasmoDB:PBANKA_1457500"/>
<proteinExistence type="inferred from homology"/>
<keyword evidence="1" id="KW-0539">Nucleus</keyword>
<evidence type="ECO:0000313" key="10">
    <source>
        <dbReference type="Proteomes" id="UP000219974"/>
    </source>
</evidence>
<dbReference type="Proteomes" id="UP000069549">
    <property type="component" value="Chromosome 14"/>
</dbReference>
<dbReference type="EMBL" id="LT160034">
    <property type="protein sequence ID" value="CXJ27871.1"/>
    <property type="molecule type" value="Genomic_DNA"/>
</dbReference>